<evidence type="ECO:0000313" key="3">
    <source>
        <dbReference type="EMBL" id="KAJ6816531.1"/>
    </source>
</evidence>
<dbReference type="EMBL" id="JANAVB010033020">
    <property type="protein sequence ID" value="KAJ6809157.1"/>
    <property type="molecule type" value="Genomic_DNA"/>
</dbReference>
<evidence type="ECO:0000313" key="2">
    <source>
        <dbReference type="EMBL" id="KAJ6809157.1"/>
    </source>
</evidence>
<name>A0AAX6EY67_IRIPA</name>
<organism evidence="2 4">
    <name type="scientific">Iris pallida</name>
    <name type="common">Sweet iris</name>
    <dbReference type="NCBI Taxonomy" id="29817"/>
    <lineage>
        <taxon>Eukaryota</taxon>
        <taxon>Viridiplantae</taxon>
        <taxon>Streptophyta</taxon>
        <taxon>Embryophyta</taxon>
        <taxon>Tracheophyta</taxon>
        <taxon>Spermatophyta</taxon>
        <taxon>Magnoliopsida</taxon>
        <taxon>Liliopsida</taxon>
        <taxon>Asparagales</taxon>
        <taxon>Iridaceae</taxon>
        <taxon>Iridoideae</taxon>
        <taxon>Irideae</taxon>
        <taxon>Iris</taxon>
    </lineage>
</organism>
<gene>
    <name evidence="1" type="ORF">M6B38_161195</name>
    <name evidence="2" type="ORF">M6B38_161200</name>
    <name evidence="3" type="ORF">M6B38_414515</name>
</gene>
<evidence type="ECO:0000313" key="4">
    <source>
        <dbReference type="Proteomes" id="UP001140949"/>
    </source>
</evidence>
<accession>A0AAX6EY67</accession>
<dbReference type="Proteomes" id="UP001140949">
    <property type="component" value="Unassembled WGS sequence"/>
</dbReference>
<reference evidence="2" key="2">
    <citation type="submission" date="2023-04" db="EMBL/GenBank/DDBJ databases">
        <authorList>
            <person name="Bruccoleri R.E."/>
            <person name="Oakeley E.J."/>
            <person name="Faust A.-M."/>
            <person name="Dessus-Babus S."/>
            <person name="Altorfer M."/>
            <person name="Burckhardt D."/>
            <person name="Oertli M."/>
            <person name="Naumann U."/>
            <person name="Petersen F."/>
            <person name="Wong J."/>
        </authorList>
    </citation>
    <scope>NUCLEOTIDE SEQUENCE</scope>
    <source>
        <strain evidence="2">GSM-AAB239-AS_SAM_17_03QT</strain>
        <tissue evidence="2">Leaf</tissue>
    </source>
</reference>
<proteinExistence type="predicted"/>
<dbReference type="EMBL" id="JANAVB010028196">
    <property type="protein sequence ID" value="KAJ6816531.1"/>
    <property type="molecule type" value="Genomic_DNA"/>
</dbReference>
<comment type="caution">
    <text evidence="2">The sequence shown here is derived from an EMBL/GenBank/DDBJ whole genome shotgun (WGS) entry which is preliminary data.</text>
</comment>
<keyword evidence="4" id="KW-1185">Reference proteome</keyword>
<protein>
    <submittedName>
        <fullName evidence="2">Uncharacterized protein</fullName>
    </submittedName>
</protein>
<reference evidence="2" key="1">
    <citation type="journal article" date="2023" name="GigaByte">
        <title>Genome assembly of the bearded iris, Iris pallida Lam.</title>
        <authorList>
            <person name="Bruccoleri R.E."/>
            <person name="Oakeley E.J."/>
            <person name="Faust A.M.E."/>
            <person name="Altorfer M."/>
            <person name="Dessus-Babus S."/>
            <person name="Burckhardt D."/>
            <person name="Oertli M."/>
            <person name="Naumann U."/>
            <person name="Petersen F."/>
            <person name="Wong J."/>
        </authorList>
    </citation>
    <scope>NUCLEOTIDE SEQUENCE</scope>
    <source>
        <strain evidence="2">GSM-AAB239-AS_SAM_17_03QT</strain>
    </source>
</reference>
<dbReference type="AlphaFoldDB" id="A0AAX6EY67"/>
<dbReference type="EMBL" id="JANAVB010033020">
    <property type="protein sequence ID" value="KAJ6809156.1"/>
    <property type="molecule type" value="Genomic_DNA"/>
</dbReference>
<sequence length="73" mass="8190">MSIHARNDVVVDEAVRTRCGGSPSTFGGSRPWWGGLELRVWLLTAMLLHGGDGDYEEAAARRRARSTRRRHDL</sequence>
<evidence type="ECO:0000313" key="1">
    <source>
        <dbReference type="EMBL" id="KAJ6809156.1"/>
    </source>
</evidence>